<dbReference type="GO" id="GO:0033627">
    <property type="term" value="P:cell adhesion mediated by integrin"/>
    <property type="evidence" value="ECO:0007669"/>
    <property type="project" value="TreeGrafter"/>
</dbReference>
<dbReference type="GO" id="GO:0007229">
    <property type="term" value="P:integrin-mediated signaling pathway"/>
    <property type="evidence" value="ECO:0007669"/>
    <property type="project" value="UniProtKB-KW"/>
</dbReference>
<feature type="region of interest" description="Disordered" evidence="18">
    <location>
        <begin position="1344"/>
        <end position="1400"/>
    </location>
</feature>
<dbReference type="FunFam" id="2.10.25.10:FF:000036">
    <property type="entry name" value="Integrin beta"/>
    <property type="match status" value="1"/>
</dbReference>
<dbReference type="Pfam" id="PF23106">
    <property type="entry name" value="EGF_Teneurin"/>
    <property type="match status" value="1"/>
</dbReference>
<evidence type="ECO:0000256" key="12">
    <source>
        <dbReference type="ARBA" id="ARBA00022989"/>
    </source>
</evidence>
<dbReference type="GO" id="GO:0005925">
    <property type="term" value="C:focal adhesion"/>
    <property type="evidence" value="ECO:0007669"/>
    <property type="project" value="TreeGrafter"/>
</dbReference>
<dbReference type="InterPro" id="IPR012896">
    <property type="entry name" value="Integrin_bsu_tail"/>
</dbReference>
<keyword evidence="14 19" id="KW-0472">Membrane</keyword>
<keyword evidence="6" id="KW-0479">Metal-binding</keyword>
<evidence type="ECO:0000313" key="21">
    <source>
        <dbReference type="Ensembl" id="ENSOMYP00000024747.2"/>
    </source>
</evidence>
<dbReference type="PROSITE" id="PS52047">
    <property type="entry name" value="I_EGF_2"/>
    <property type="match status" value="1"/>
</dbReference>
<dbReference type="InterPro" id="IPR036465">
    <property type="entry name" value="vWFA_dom_sf"/>
</dbReference>
<dbReference type="Pfam" id="PF07965">
    <property type="entry name" value="Integrin_B_tail"/>
    <property type="match status" value="1"/>
</dbReference>
<dbReference type="SUPFAM" id="SSF49265">
    <property type="entry name" value="Fibronectin type III"/>
    <property type="match status" value="2"/>
</dbReference>
<dbReference type="PRINTS" id="PR01186">
    <property type="entry name" value="INTEGRINB"/>
</dbReference>
<evidence type="ECO:0000256" key="18">
    <source>
        <dbReference type="SAM" id="MobiDB-lite"/>
    </source>
</evidence>
<dbReference type="Gene3D" id="2.60.40.10">
    <property type="entry name" value="Immunoglobulins"/>
    <property type="match status" value="4"/>
</dbReference>
<dbReference type="InterPro" id="IPR003961">
    <property type="entry name" value="FN3_dom"/>
</dbReference>
<evidence type="ECO:0000256" key="17">
    <source>
        <dbReference type="RuleBase" id="RU000633"/>
    </source>
</evidence>
<dbReference type="FunFam" id="3.40.50.410:FF:000036">
    <property type="entry name" value="Integrin beta"/>
    <property type="match status" value="1"/>
</dbReference>
<evidence type="ECO:0000256" key="9">
    <source>
        <dbReference type="ARBA" id="ARBA00022837"/>
    </source>
</evidence>
<dbReference type="Ensembl" id="ENSOMYT00000027101.2">
    <property type="protein sequence ID" value="ENSOMYP00000024747.2"/>
    <property type="gene ID" value="ENSOMYG00000010633.2"/>
</dbReference>
<keyword evidence="15" id="KW-1015">Disulfide bond</keyword>
<keyword evidence="16" id="KW-0325">Glycoprotein</keyword>
<evidence type="ECO:0000256" key="7">
    <source>
        <dbReference type="ARBA" id="ARBA00022729"/>
    </source>
</evidence>
<evidence type="ECO:0000256" key="16">
    <source>
        <dbReference type="ARBA" id="ARBA00023180"/>
    </source>
</evidence>
<dbReference type="Gene3D" id="2.10.25.10">
    <property type="entry name" value="Laminin"/>
    <property type="match status" value="3"/>
</dbReference>
<dbReference type="Proteomes" id="UP000694395">
    <property type="component" value="Chromosome 20"/>
</dbReference>
<name>A0A8C7PM74_ONCMY</name>
<dbReference type="GO" id="GO:0016477">
    <property type="term" value="P:cell migration"/>
    <property type="evidence" value="ECO:0007669"/>
    <property type="project" value="TreeGrafter"/>
</dbReference>
<dbReference type="InterPro" id="IPR036349">
    <property type="entry name" value="Integrin_bsu_tail_dom_sf"/>
</dbReference>
<keyword evidence="9" id="KW-0106">Calcium</keyword>
<dbReference type="GO" id="GO:0046872">
    <property type="term" value="F:metal ion binding"/>
    <property type="evidence" value="ECO:0007669"/>
    <property type="project" value="UniProtKB-KW"/>
</dbReference>
<dbReference type="Gene3D" id="2.60.40.2030">
    <property type="match status" value="1"/>
</dbReference>
<keyword evidence="10" id="KW-0460">Magnesium</keyword>
<dbReference type="Gene3D" id="3.40.50.410">
    <property type="entry name" value="von Willebrand factor, type A domain"/>
    <property type="match status" value="1"/>
</dbReference>
<dbReference type="PANTHER" id="PTHR10082:SF42">
    <property type="entry name" value="INTEGRIN BETA-4"/>
    <property type="match status" value="1"/>
</dbReference>
<dbReference type="InterPro" id="IPR013783">
    <property type="entry name" value="Ig-like_fold"/>
</dbReference>
<dbReference type="Gene3D" id="2.60.40.1510">
    <property type="entry name" value="ntegrin, alpha v. Chain A, domain 3"/>
    <property type="match status" value="1"/>
</dbReference>
<comment type="subcellular location">
    <subcellularLocation>
        <location evidence="1 17">Cell membrane</location>
        <topology evidence="1 17">Single-pass type I membrane protein</topology>
    </subcellularLocation>
</comment>
<accession>A0A8C7PM74</accession>
<dbReference type="Pfam" id="PF18372">
    <property type="entry name" value="I-EGF_1"/>
    <property type="match status" value="1"/>
</dbReference>
<proteinExistence type="inferred from homology"/>
<keyword evidence="12 19" id="KW-1133">Transmembrane helix</keyword>
<dbReference type="SMART" id="SM00237">
    <property type="entry name" value="Calx_beta"/>
    <property type="match status" value="1"/>
</dbReference>
<evidence type="ECO:0000256" key="4">
    <source>
        <dbReference type="ARBA" id="ARBA00022536"/>
    </source>
</evidence>
<comment type="similarity">
    <text evidence="2 17">Belongs to the integrin beta chain family.</text>
</comment>
<dbReference type="SUPFAM" id="SSF53300">
    <property type="entry name" value="vWA-like"/>
    <property type="match status" value="1"/>
</dbReference>
<evidence type="ECO:0000256" key="11">
    <source>
        <dbReference type="ARBA" id="ARBA00022889"/>
    </source>
</evidence>
<dbReference type="SMART" id="SM01242">
    <property type="entry name" value="Integrin_B_tail"/>
    <property type="match status" value="1"/>
</dbReference>
<keyword evidence="22" id="KW-1185">Reference proteome</keyword>
<dbReference type="SMART" id="SM00060">
    <property type="entry name" value="FN3"/>
    <property type="match status" value="4"/>
</dbReference>
<dbReference type="SMART" id="SM00187">
    <property type="entry name" value="INB"/>
    <property type="match status" value="1"/>
</dbReference>
<dbReference type="PROSITE" id="PS00022">
    <property type="entry name" value="EGF_1"/>
    <property type="match status" value="1"/>
</dbReference>
<keyword evidence="11 17" id="KW-0130">Cell adhesion</keyword>
<feature type="domain" description="Fibronectin type-III" evidence="20">
    <location>
        <begin position="1166"/>
        <end position="1265"/>
    </location>
</feature>
<dbReference type="PANTHER" id="PTHR10082">
    <property type="entry name" value="INTEGRIN BETA SUBUNIT"/>
    <property type="match status" value="1"/>
</dbReference>
<dbReference type="Pfam" id="PF03160">
    <property type="entry name" value="Calx-beta"/>
    <property type="match status" value="1"/>
</dbReference>
<evidence type="ECO:0000256" key="6">
    <source>
        <dbReference type="ARBA" id="ARBA00022723"/>
    </source>
</evidence>
<evidence type="ECO:0000256" key="14">
    <source>
        <dbReference type="ARBA" id="ARBA00023136"/>
    </source>
</evidence>
<keyword evidence="13 17" id="KW-0401">Integrin</keyword>
<keyword evidence="3" id="KW-1003">Cell membrane</keyword>
<evidence type="ECO:0000313" key="22">
    <source>
        <dbReference type="Proteomes" id="UP000694395"/>
    </source>
</evidence>
<protein>
    <recommendedName>
        <fullName evidence="17">Integrin beta</fullName>
    </recommendedName>
</protein>
<evidence type="ECO:0000256" key="19">
    <source>
        <dbReference type="SAM" id="Phobius"/>
    </source>
</evidence>
<dbReference type="GeneTree" id="ENSGT01150000286919"/>
<feature type="domain" description="Fibronectin type-III" evidence="20">
    <location>
        <begin position="1437"/>
        <end position="1532"/>
    </location>
</feature>
<dbReference type="InterPro" id="IPR038081">
    <property type="entry name" value="CalX-like_sf"/>
</dbReference>
<evidence type="ECO:0000256" key="3">
    <source>
        <dbReference type="ARBA" id="ARBA00022475"/>
    </source>
</evidence>
<dbReference type="PROSITE" id="PS50853">
    <property type="entry name" value="FN3"/>
    <property type="match status" value="4"/>
</dbReference>
<dbReference type="InterPro" id="IPR040622">
    <property type="entry name" value="EGF_integrin_1"/>
</dbReference>
<reference evidence="21" key="1">
    <citation type="submission" date="2020-07" db="EMBL/GenBank/DDBJ databases">
        <title>A long reads based de novo assembly of the rainbow trout Arlee double haploid line genome.</title>
        <authorList>
            <person name="Gao G."/>
            <person name="Palti Y."/>
        </authorList>
    </citation>
    <scope>NUCLEOTIDE SEQUENCE [LARGE SCALE GENOMIC DNA]</scope>
</reference>
<evidence type="ECO:0000256" key="1">
    <source>
        <dbReference type="ARBA" id="ARBA00004251"/>
    </source>
</evidence>
<reference evidence="21" key="3">
    <citation type="submission" date="2025-09" db="UniProtKB">
        <authorList>
            <consortium name="Ensembl"/>
        </authorList>
    </citation>
    <scope>IDENTIFICATION</scope>
</reference>
<organism evidence="21 22">
    <name type="scientific">Oncorhynchus mykiss</name>
    <name type="common">Rainbow trout</name>
    <name type="synonym">Salmo gairdneri</name>
    <dbReference type="NCBI Taxonomy" id="8022"/>
    <lineage>
        <taxon>Eukaryota</taxon>
        <taxon>Metazoa</taxon>
        <taxon>Chordata</taxon>
        <taxon>Craniata</taxon>
        <taxon>Vertebrata</taxon>
        <taxon>Euteleostomi</taxon>
        <taxon>Actinopterygii</taxon>
        <taxon>Neopterygii</taxon>
        <taxon>Teleostei</taxon>
        <taxon>Protacanthopterygii</taxon>
        <taxon>Salmoniformes</taxon>
        <taxon>Salmonidae</taxon>
        <taxon>Salmoninae</taxon>
        <taxon>Oncorhynchus</taxon>
    </lineage>
</organism>
<evidence type="ECO:0000256" key="13">
    <source>
        <dbReference type="ARBA" id="ARBA00023037"/>
    </source>
</evidence>
<dbReference type="Pfam" id="PF00041">
    <property type="entry name" value="fn3"/>
    <property type="match status" value="4"/>
</dbReference>
<evidence type="ECO:0000256" key="8">
    <source>
        <dbReference type="ARBA" id="ARBA00022737"/>
    </source>
</evidence>
<keyword evidence="4" id="KW-0245">EGF-like domain</keyword>
<dbReference type="GO" id="GO:0008305">
    <property type="term" value="C:integrin complex"/>
    <property type="evidence" value="ECO:0007669"/>
    <property type="project" value="TreeGrafter"/>
</dbReference>
<dbReference type="GO" id="GO:0005178">
    <property type="term" value="F:integrin binding"/>
    <property type="evidence" value="ECO:0007669"/>
    <property type="project" value="TreeGrafter"/>
</dbReference>
<evidence type="ECO:0000256" key="15">
    <source>
        <dbReference type="ARBA" id="ARBA00023157"/>
    </source>
</evidence>
<evidence type="ECO:0000256" key="10">
    <source>
        <dbReference type="ARBA" id="ARBA00022842"/>
    </source>
</evidence>
<feature type="domain" description="Fibronectin type-III" evidence="20">
    <location>
        <begin position="1074"/>
        <end position="1162"/>
    </location>
</feature>
<keyword evidence="7" id="KW-0732">Signal</keyword>
<dbReference type="InterPro" id="IPR015812">
    <property type="entry name" value="Integrin_bsu"/>
</dbReference>
<sequence>QAKVYSQARCAHKRRCTHKQGVLTSKVYSQARCAHKQGVLTSEGVLTSKVCSQAKNEQIDMLLKQSQVAPQEMSMTLLPGEEREIEMEVFEPAKGPLDLYILMDFSNSMEDDLDNLKRMGAELAALVGKLSDDYTIGFGKFVDKVVEPQTDMRPSKLAKPWPNSDPPFSFRHVITLTPDLRSFNEKLQKERISGNLDAPEGGFDAILQAAVCGEKIGWRSHATHLLVFSTESAFHYEADGANVLAGIMPRNDEQCHLDPEGKYTEDTRQDYPSVPTLVRLLGKHNIIPIFAITNHSFTYYQKLYEYFPIAELGLLQEDSANILNILEKAFENIRSKISIRAEDRPKAIEAQVLSYSGSVAQAGTFKVKPGQIGKFKVRVKASEMVGEQHVCSLEQGDKKGKMRVKPTTFSTALNINAEVLCKTCDCEKTPTKNAVRCTGHGDLVCGKCRCYSGWLGPFCNCSTSASPVAGSSCLGPDVGEPCSGRGDCLCGTCVCYNTDQYEGPLCQFDKSQCQRYGGFLCNDRGRCFMGQCACAEGWEGPACECPMSNQTCLDTKGGVCNGRGVCKCGRCECQDSGLAMTPTCEANFQAQLGMCEDKRSCVQCQAWKTGEKKDSDQCDQCQFKVVMVDELKENKEVIEACSFRDEDDDCTYHYTVDYPEDQTDKELEVQVLKKKDCPPAGFLWLIPLIMFLMLLLGLLLLCCWKYCACCKACLALLPCCGRGRMVGFKEDQYMLRQSLLTSDHLDTPLVRTGPPKSTDVVRWKITDNVHRSPNHPLAQVQPNPKETSECEVFRIPSLPLLNEVYKHVPGAQRVQNTKFRLQRNAGKRKDHTIVDTVVSAPRSSYPDIVKLTERNVQSGNFQDLKVVPGYYTVATDREAAGAVEFQEGVETVDVRVPLFIKEDDDDKKQLQVEAVDVPLGIAEIGKRFVNITIIKEHAKSIMSFLQPSYTYSRQDRVANIPISREIIEDGHTQVTYRTRDLTAKDKKDYVTVDGELSYGPGETQQTVPVRLLELGEGDGLLKDTQVKQFVMDLSNPRQGAKLGRYPRTTVTITDQPGEDFINRTAMSPGGRLFSPTNVKAKATGPRNIRLNWDPLGSPLGYKVKYWIYGDPETDGQVIDVKTTHAELTNLYPFCDYEMKVCGYNALGNGNYSDMVPCQTLEDVPSEPGRLAFNVISPTVTQVSWAEPAETNGVITNYEVLYTPINDNTKPMGVAKKVKIDNPKKRMLLIENLQSAQTYCYKVRAKNSVGWGPFREATINLASQPVRPMSIPIIPDIPIVDAEAGDEYDGYLMYSSEVLRSPTGSKRPSVSDEGGCFIKLVGSKLDLRSVSWKRHVDVIPYRLSTDTDTSTDETPRPSRAQTPSLKGEDHLPGVLDSQTRQTDRQKDSMPATVHGSHQPPKQLQCPLIISSLASQNMHDRGSFKMSLNSRLASGVPDTPTRLVFSALGPTALKVSWQEPHCDRDVLGYCVLYQLLNGGDMKRIDVSSPAENSVVVQDLLPNHSYLFKVKAQSLEGWGPEREGVITIESAVNPNSPLSPMPGSPFTLSTPSAPGPLVFTALSPEALQLSWDKPRKPNGDILGYVVTCEQLHGGGETDGNSAETSLTVPDLSENMPYKFKVQARTTQGFGPEREGIITIESQEGGKRTDVSLSLTHTHTQWDGMMMTSQHTETSGMVTRHVTKEVVQRSMQVAGSSSVTKKVERSFYEA</sequence>
<keyword evidence="5 17" id="KW-0812">Transmembrane</keyword>
<dbReference type="SUPFAM" id="SSF141072">
    <property type="entry name" value="CalX-like"/>
    <property type="match status" value="1"/>
</dbReference>
<dbReference type="Pfam" id="PF00362">
    <property type="entry name" value="Integrin_beta"/>
    <property type="match status" value="1"/>
</dbReference>
<gene>
    <name evidence="21" type="primary">ITGB4</name>
</gene>
<dbReference type="GO" id="GO:0009986">
    <property type="term" value="C:cell surface"/>
    <property type="evidence" value="ECO:0007669"/>
    <property type="project" value="TreeGrafter"/>
</dbReference>
<dbReference type="InterPro" id="IPR000742">
    <property type="entry name" value="EGF"/>
</dbReference>
<dbReference type="SUPFAM" id="SSF69687">
    <property type="entry name" value="Integrin beta tail domain"/>
    <property type="match status" value="1"/>
</dbReference>
<feature type="transmembrane region" description="Helical" evidence="19">
    <location>
        <begin position="682"/>
        <end position="701"/>
    </location>
</feature>
<dbReference type="InterPro" id="IPR003644">
    <property type="entry name" value="Calx_beta"/>
</dbReference>
<dbReference type="GO" id="GO:0098609">
    <property type="term" value="P:cell-cell adhesion"/>
    <property type="evidence" value="ECO:0007669"/>
    <property type="project" value="TreeGrafter"/>
</dbReference>
<dbReference type="InterPro" id="IPR036116">
    <property type="entry name" value="FN3_sf"/>
</dbReference>
<dbReference type="InterPro" id="IPR002369">
    <property type="entry name" value="Integrin_bsu_VWA"/>
</dbReference>
<reference evidence="21" key="2">
    <citation type="submission" date="2025-08" db="UniProtKB">
        <authorList>
            <consortium name="Ensembl"/>
        </authorList>
    </citation>
    <scope>IDENTIFICATION</scope>
</reference>
<dbReference type="FunFam" id="2.60.40.10:FF:000146">
    <property type="entry name" value="Integrin beta"/>
    <property type="match status" value="2"/>
</dbReference>
<feature type="domain" description="Fibronectin type-III" evidence="20">
    <location>
        <begin position="1550"/>
        <end position="1641"/>
    </location>
</feature>
<dbReference type="CDD" id="cd00063">
    <property type="entry name" value="FN3"/>
    <property type="match status" value="4"/>
</dbReference>
<evidence type="ECO:0000259" key="20">
    <source>
        <dbReference type="PROSITE" id="PS50853"/>
    </source>
</evidence>
<evidence type="ECO:0000256" key="5">
    <source>
        <dbReference type="ARBA" id="ARBA00022692"/>
    </source>
</evidence>
<dbReference type="SUPFAM" id="SSF57196">
    <property type="entry name" value="EGF/Laminin"/>
    <property type="match status" value="1"/>
</dbReference>
<dbReference type="Gene3D" id="4.10.1240.30">
    <property type="match status" value="1"/>
</dbReference>
<evidence type="ECO:0000256" key="2">
    <source>
        <dbReference type="ARBA" id="ARBA00007449"/>
    </source>
</evidence>
<dbReference type="GO" id="GO:0007160">
    <property type="term" value="P:cell-matrix adhesion"/>
    <property type="evidence" value="ECO:0007669"/>
    <property type="project" value="TreeGrafter"/>
</dbReference>
<dbReference type="InterPro" id="IPR057243">
    <property type="entry name" value="Integrin_I-EGF_CS"/>
</dbReference>
<keyword evidence="8" id="KW-0677">Repeat</keyword>
<dbReference type="PROSITE" id="PS00243">
    <property type="entry name" value="I_EGF_1"/>
    <property type="match status" value="2"/>
</dbReference>